<dbReference type="Gene3D" id="3.40.50.2300">
    <property type="match status" value="1"/>
</dbReference>
<dbReference type="GO" id="GO:0000155">
    <property type="term" value="F:phosphorelay sensor kinase activity"/>
    <property type="evidence" value="ECO:0007669"/>
    <property type="project" value="InterPro"/>
</dbReference>
<evidence type="ECO:0000256" key="2">
    <source>
        <dbReference type="ARBA" id="ARBA00012438"/>
    </source>
</evidence>
<dbReference type="SUPFAM" id="SSF55874">
    <property type="entry name" value="ATPase domain of HSP90 chaperone/DNA topoisomerase II/histidine kinase"/>
    <property type="match status" value="1"/>
</dbReference>
<dbReference type="PROSITE" id="PS50113">
    <property type="entry name" value="PAC"/>
    <property type="match status" value="1"/>
</dbReference>
<dbReference type="Gene3D" id="3.30.450.20">
    <property type="entry name" value="PAS domain"/>
    <property type="match status" value="1"/>
</dbReference>
<dbReference type="InterPro" id="IPR011006">
    <property type="entry name" value="CheY-like_superfamily"/>
</dbReference>
<dbReference type="EMBL" id="VOQQ01000001">
    <property type="protein sequence ID" value="TXC63049.1"/>
    <property type="molecule type" value="Genomic_DNA"/>
</dbReference>
<comment type="catalytic activity">
    <reaction evidence="1">
        <text>ATP + protein L-histidine = ADP + protein N-phospho-L-histidine.</text>
        <dbReference type="EC" id="2.7.13.3"/>
    </reaction>
</comment>
<dbReference type="Pfam" id="PF13426">
    <property type="entry name" value="PAS_9"/>
    <property type="match status" value="1"/>
</dbReference>
<feature type="domain" description="Histidine kinase" evidence="6">
    <location>
        <begin position="165"/>
        <end position="385"/>
    </location>
</feature>
<dbReference type="PRINTS" id="PR00344">
    <property type="entry name" value="BCTRLSENSOR"/>
</dbReference>
<evidence type="ECO:0000313" key="10">
    <source>
        <dbReference type="EMBL" id="TXC63049.1"/>
    </source>
</evidence>
<dbReference type="InterPro" id="IPR003594">
    <property type="entry name" value="HATPase_dom"/>
</dbReference>
<dbReference type="RefSeq" id="WP_147042450.1">
    <property type="nucleotide sequence ID" value="NZ_BAABIR010000002.1"/>
</dbReference>
<feature type="domain" description="PAC" evidence="9">
    <location>
        <begin position="91"/>
        <end position="145"/>
    </location>
</feature>
<dbReference type="SUPFAM" id="SSF47384">
    <property type="entry name" value="Homodimeric domain of signal transducing histidine kinase"/>
    <property type="match status" value="1"/>
</dbReference>
<dbReference type="SUPFAM" id="SSF52172">
    <property type="entry name" value="CheY-like"/>
    <property type="match status" value="1"/>
</dbReference>
<dbReference type="InterPro" id="IPR000014">
    <property type="entry name" value="PAS"/>
</dbReference>
<proteinExistence type="predicted"/>
<feature type="modified residue" description="4-aspartylphosphate" evidence="4">
    <location>
        <position position="460"/>
    </location>
</feature>
<evidence type="ECO:0000256" key="4">
    <source>
        <dbReference type="PROSITE-ProRule" id="PRU00169"/>
    </source>
</evidence>
<sequence>MTNGEPETDIGDARAFDEGEQFRALVQSVHDYAIFMLDADGYVASWNPGAERIKGYKAGEIIGQHFSRFYTEEDRANGEPARALATAGNEGKFEKEVWRCRKDGSRFWASVVIDPIRDDDGTVIGFAKITRDITERRDAQQELERAREALAQAQKMEAVGRLTGGVAHDFNNLLTVIRASVDMLRRPGLAAEKRERYLSAISDTADRASLLTGQLLVFARRQPLHNERFAIAPRVERMRQILATTLGSPIRLILDLAEDSGTVFSDPTQFETAILNMAINARDAMPSGGQLRISARRVEGAPTAAGQVREGPFVAVAVEDNGIGIDDETQARMFEPFFTTKAIGKGTGLGLSQVYGFVKTSEGEVTVQSSLGEGARFTLYLPLVGEEAGPDAGSDEEADRAATPIARQRILLVEDNEEVGTFASGLLGELGQDVVWAHNAVEALAALDADEGAFDLVFSDVVMPGDNGVLLAQEVRRRWPALRVVLTSGYSHVLAEEGSHGFELLRKPYSVDSLVAMIAGRSRRSA</sequence>
<dbReference type="InterPro" id="IPR036890">
    <property type="entry name" value="HATPase_C_sf"/>
</dbReference>
<evidence type="ECO:0000259" key="6">
    <source>
        <dbReference type="PROSITE" id="PS50109"/>
    </source>
</evidence>
<dbReference type="SMART" id="SM00086">
    <property type="entry name" value="PAC"/>
    <property type="match status" value="1"/>
</dbReference>
<dbReference type="PROSITE" id="PS50109">
    <property type="entry name" value="HIS_KIN"/>
    <property type="match status" value="1"/>
</dbReference>
<evidence type="ECO:0000259" key="9">
    <source>
        <dbReference type="PROSITE" id="PS50113"/>
    </source>
</evidence>
<dbReference type="CDD" id="cd00130">
    <property type="entry name" value="PAS"/>
    <property type="match status" value="1"/>
</dbReference>
<keyword evidence="5" id="KW-0175">Coiled coil</keyword>
<dbReference type="InterPro" id="IPR001610">
    <property type="entry name" value="PAC"/>
</dbReference>
<dbReference type="Pfam" id="PF02518">
    <property type="entry name" value="HATPase_c"/>
    <property type="match status" value="1"/>
</dbReference>
<dbReference type="InterPro" id="IPR003661">
    <property type="entry name" value="HisK_dim/P_dom"/>
</dbReference>
<dbReference type="InterPro" id="IPR005467">
    <property type="entry name" value="His_kinase_dom"/>
</dbReference>
<dbReference type="Pfam" id="PF00512">
    <property type="entry name" value="HisKA"/>
    <property type="match status" value="1"/>
</dbReference>
<dbReference type="SMART" id="SM00388">
    <property type="entry name" value="HisKA"/>
    <property type="match status" value="1"/>
</dbReference>
<dbReference type="Gene3D" id="1.10.287.130">
    <property type="match status" value="1"/>
</dbReference>
<keyword evidence="11" id="KW-1185">Reference proteome</keyword>
<dbReference type="InterPro" id="IPR036097">
    <property type="entry name" value="HisK_dim/P_sf"/>
</dbReference>
<reference evidence="10 11" key="1">
    <citation type="journal article" date="2015" name="J. Microbiol.">
        <title>Sphingosinicella ginsenosidimutans sp. nov., with ginsenoside converting activity.</title>
        <authorList>
            <person name="Kim J.K."/>
            <person name="Kang M.S."/>
            <person name="Park S.C."/>
            <person name="Kim K.M."/>
            <person name="Choi K."/>
            <person name="Yoon M.H."/>
            <person name="Im W.T."/>
        </authorList>
    </citation>
    <scope>NUCLEOTIDE SEQUENCE [LARGE SCALE GENOMIC DNA]</scope>
    <source>
        <strain evidence="10 11">BS-11</strain>
    </source>
</reference>
<name>A0A5C6TS65_9SPHN</name>
<dbReference type="SMART" id="SM00448">
    <property type="entry name" value="REC"/>
    <property type="match status" value="1"/>
</dbReference>
<evidence type="ECO:0000259" key="7">
    <source>
        <dbReference type="PROSITE" id="PS50110"/>
    </source>
</evidence>
<accession>A0A5C6TS65</accession>
<dbReference type="OrthoDB" id="9796100at2"/>
<dbReference type="AlphaFoldDB" id="A0A5C6TS65"/>
<dbReference type="Proteomes" id="UP000321249">
    <property type="component" value="Unassembled WGS sequence"/>
</dbReference>
<dbReference type="CDD" id="cd00082">
    <property type="entry name" value="HisKA"/>
    <property type="match status" value="1"/>
</dbReference>
<dbReference type="PANTHER" id="PTHR43065">
    <property type="entry name" value="SENSOR HISTIDINE KINASE"/>
    <property type="match status" value="1"/>
</dbReference>
<evidence type="ECO:0000259" key="8">
    <source>
        <dbReference type="PROSITE" id="PS50112"/>
    </source>
</evidence>
<feature type="coiled-coil region" evidence="5">
    <location>
        <begin position="129"/>
        <end position="159"/>
    </location>
</feature>
<feature type="domain" description="PAS" evidence="8">
    <location>
        <begin position="18"/>
        <end position="75"/>
    </location>
</feature>
<protein>
    <recommendedName>
        <fullName evidence="2">histidine kinase</fullName>
        <ecNumber evidence="2">2.7.13.3</ecNumber>
    </recommendedName>
</protein>
<dbReference type="SMART" id="SM00387">
    <property type="entry name" value="HATPase_c"/>
    <property type="match status" value="1"/>
</dbReference>
<dbReference type="NCBIfam" id="TIGR00229">
    <property type="entry name" value="sensory_box"/>
    <property type="match status" value="1"/>
</dbReference>
<gene>
    <name evidence="10" type="ORF">FRZ32_04840</name>
</gene>
<evidence type="ECO:0000256" key="3">
    <source>
        <dbReference type="ARBA" id="ARBA00022553"/>
    </source>
</evidence>
<dbReference type="PROSITE" id="PS50110">
    <property type="entry name" value="RESPONSE_REGULATORY"/>
    <property type="match status" value="1"/>
</dbReference>
<comment type="caution">
    <text evidence="10">The sequence shown here is derived from an EMBL/GenBank/DDBJ whole genome shotgun (WGS) entry which is preliminary data.</text>
</comment>
<feature type="domain" description="Response regulatory" evidence="7">
    <location>
        <begin position="409"/>
        <end position="522"/>
    </location>
</feature>
<dbReference type="SMART" id="SM00091">
    <property type="entry name" value="PAS"/>
    <property type="match status" value="1"/>
</dbReference>
<dbReference type="PANTHER" id="PTHR43065:SF49">
    <property type="entry name" value="HISTIDINE KINASE"/>
    <property type="match status" value="1"/>
</dbReference>
<dbReference type="Gene3D" id="3.30.565.10">
    <property type="entry name" value="Histidine kinase-like ATPase, C-terminal domain"/>
    <property type="match status" value="1"/>
</dbReference>
<dbReference type="InterPro" id="IPR035965">
    <property type="entry name" value="PAS-like_dom_sf"/>
</dbReference>
<evidence type="ECO:0000256" key="5">
    <source>
        <dbReference type="SAM" id="Coils"/>
    </source>
</evidence>
<dbReference type="InterPro" id="IPR004358">
    <property type="entry name" value="Sig_transdc_His_kin-like_C"/>
</dbReference>
<dbReference type="PROSITE" id="PS50112">
    <property type="entry name" value="PAS"/>
    <property type="match status" value="1"/>
</dbReference>
<dbReference type="Pfam" id="PF00072">
    <property type="entry name" value="Response_reg"/>
    <property type="match status" value="1"/>
</dbReference>
<organism evidence="10 11">
    <name type="scientific">Allosphingosinicella ginsenosidimutans</name>
    <dbReference type="NCBI Taxonomy" id="1176539"/>
    <lineage>
        <taxon>Bacteria</taxon>
        <taxon>Pseudomonadati</taxon>
        <taxon>Pseudomonadota</taxon>
        <taxon>Alphaproteobacteria</taxon>
        <taxon>Sphingomonadales</taxon>
        <taxon>Sphingomonadaceae</taxon>
        <taxon>Allosphingosinicella</taxon>
    </lineage>
</organism>
<dbReference type="SUPFAM" id="SSF55785">
    <property type="entry name" value="PYP-like sensor domain (PAS domain)"/>
    <property type="match status" value="1"/>
</dbReference>
<evidence type="ECO:0000256" key="1">
    <source>
        <dbReference type="ARBA" id="ARBA00000085"/>
    </source>
</evidence>
<dbReference type="EC" id="2.7.13.3" evidence="2"/>
<dbReference type="InterPro" id="IPR001789">
    <property type="entry name" value="Sig_transdc_resp-reg_receiver"/>
</dbReference>
<evidence type="ECO:0000313" key="11">
    <source>
        <dbReference type="Proteomes" id="UP000321249"/>
    </source>
</evidence>
<dbReference type="InterPro" id="IPR000700">
    <property type="entry name" value="PAS-assoc_C"/>
</dbReference>
<keyword evidence="3 4" id="KW-0597">Phosphoprotein</keyword>